<keyword evidence="4" id="KW-1185">Reference proteome</keyword>
<accession>A0A975PBB5</accession>
<proteinExistence type="predicted"/>
<protein>
    <submittedName>
        <fullName evidence="3">Monovalent cation/H(+) antiporter subunit G</fullName>
    </submittedName>
</protein>
<keyword evidence="2" id="KW-1133">Transmembrane helix</keyword>
<feature type="region of interest" description="Disordered" evidence="1">
    <location>
        <begin position="106"/>
        <end position="140"/>
    </location>
</feature>
<evidence type="ECO:0000256" key="1">
    <source>
        <dbReference type="SAM" id="MobiDB-lite"/>
    </source>
</evidence>
<feature type="compositionally biased region" description="Low complexity" evidence="1">
    <location>
        <begin position="118"/>
        <end position="140"/>
    </location>
</feature>
<dbReference type="KEGG" id="gfu:KM031_21250"/>
<dbReference type="AlphaFoldDB" id="A0A975PBB5"/>
<dbReference type="NCBIfam" id="TIGR01300">
    <property type="entry name" value="CPA3_mnhG_phaG"/>
    <property type="match status" value="1"/>
</dbReference>
<dbReference type="RefSeq" id="WP_215507239.1">
    <property type="nucleotide sequence ID" value="NZ_CP076365.1"/>
</dbReference>
<gene>
    <name evidence="3" type="primary">mnhG</name>
    <name evidence="3" type="ORF">KM031_21250</name>
</gene>
<geneLocation type="plasmid" evidence="3 4">
    <name>p4</name>
</geneLocation>
<feature type="transmembrane region" description="Helical" evidence="2">
    <location>
        <begin position="12"/>
        <end position="36"/>
    </location>
</feature>
<evidence type="ECO:0000256" key="2">
    <source>
        <dbReference type="SAM" id="Phobius"/>
    </source>
</evidence>
<dbReference type="PANTHER" id="PTHR34703:SF1">
    <property type="entry name" value="ANTIPORTER SUBUNIT MNHG2-RELATED"/>
    <property type="match status" value="1"/>
</dbReference>
<evidence type="ECO:0000313" key="3">
    <source>
        <dbReference type="EMBL" id="QWK93104.1"/>
    </source>
</evidence>
<evidence type="ECO:0000313" key="4">
    <source>
        <dbReference type="Proteomes" id="UP000679352"/>
    </source>
</evidence>
<keyword evidence="2" id="KW-0472">Membrane</keyword>
<feature type="transmembrane region" description="Helical" evidence="2">
    <location>
        <begin position="73"/>
        <end position="94"/>
    </location>
</feature>
<keyword evidence="2" id="KW-0812">Transmembrane</keyword>
<dbReference type="InterPro" id="IPR005133">
    <property type="entry name" value="PhaG_MnhG_YufB"/>
</dbReference>
<dbReference type="PANTHER" id="PTHR34703">
    <property type="entry name" value="ANTIPORTER SUBUNIT MNHG2-RELATED"/>
    <property type="match status" value="1"/>
</dbReference>
<dbReference type="Proteomes" id="UP000679352">
    <property type="component" value="Plasmid p4"/>
</dbReference>
<dbReference type="GO" id="GO:0015385">
    <property type="term" value="F:sodium:proton antiporter activity"/>
    <property type="evidence" value="ECO:0007669"/>
    <property type="project" value="TreeGrafter"/>
</dbReference>
<feature type="transmembrane region" description="Helical" evidence="2">
    <location>
        <begin position="48"/>
        <end position="67"/>
    </location>
</feature>
<dbReference type="EMBL" id="CP076365">
    <property type="protein sequence ID" value="QWK93104.1"/>
    <property type="molecule type" value="Genomic_DNA"/>
</dbReference>
<keyword evidence="3" id="KW-0614">Plasmid</keyword>
<reference evidence="3" key="1">
    <citation type="submission" date="2021-06" db="EMBL/GenBank/DDBJ databases">
        <authorList>
            <person name="Lee C.-S."/>
            <person name="Jin L."/>
        </authorList>
    </citation>
    <scope>NUCLEOTIDE SEQUENCE</scope>
    <source>
        <strain evidence="3">Con5</strain>
        <plasmid evidence="3">p4</plasmid>
    </source>
</reference>
<dbReference type="Pfam" id="PF03334">
    <property type="entry name" value="PhaG_MnhG_YufB"/>
    <property type="match status" value="1"/>
</dbReference>
<name>A0A975PBB5_9RHOB</name>
<sequence length="140" mass="14621">MTPLDTLPLWLALPVALLLVIGSTLTFLGALGLVQLKSFYDRIHAPTLGTSWGTAGILLASICAYSWGAGRPILHELVIGAFVMITTPVTLMLLGRAALHRDRIEGQSGMPVWPPARSSATPEAAPDPDSSPAPAAAQDG</sequence>
<organism evidence="3 4">
    <name type="scientific">Gemmobacter fulvus</name>
    <dbReference type="NCBI Taxonomy" id="2840474"/>
    <lineage>
        <taxon>Bacteria</taxon>
        <taxon>Pseudomonadati</taxon>
        <taxon>Pseudomonadota</taxon>
        <taxon>Alphaproteobacteria</taxon>
        <taxon>Rhodobacterales</taxon>
        <taxon>Paracoccaceae</taxon>
        <taxon>Gemmobacter</taxon>
    </lineage>
</organism>